<feature type="compositionally biased region" description="Polar residues" evidence="1">
    <location>
        <begin position="494"/>
        <end position="507"/>
    </location>
</feature>
<dbReference type="EMBL" id="JADNYJ010000566">
    <property type="protein sequence ID" value="KAF8868680.1"/>
    <property type="molecule type" value="Genomic_DNA"/>
</dbReference>
<feature type="compositionally biased region" description="Polar residues" evidence="1">
    <location>
        <begin position="245"/>
        <end position="257"/>
    </location>
</feature>
<gene>
    <name evidence="2" type="ORF">CPB84DRAFT_1857244</name>
</gene>
<dbReference type="Proteomes" id="UP000724874">
    <property type="component" value="Unassembled WGS sequence"/>
</dbReference>
<protein>
    <submittedName>
        <fullName evidence="2">Uncharacterized protein</fullName>
    </submittedName>
</protein>
<feature type="region of interest" description="Disordered" evidence="1">
    <location>
        <begin position="475"/>
        <end position="507"/>
    </location>
</feature>
<sequence length="598" mass="68152">MLKDRSTLGVHVYWRLTRYLQYYQIVLKGLQHGDLVSFNFWWHTESISENLQHSYYRTLCQEGLLSESEVEMENEIEWNLDGILACEDLTQVPLECLRDVLLNVQDWLQKELTEELGDGEFQPNEELLTDDLVETINEESFEEGEENTGGEDMVMDDPEISGRAQTAVPAEKAAAEKAAAETEAEKAAGYSESPSVVSQSQVDDDDDIRMGSTSPPKSRKPCCPVQKKEKKVPAKNKGKSKANPKATSKLQTPQAAVNEQDQFVDQGKSYVPMGIHKDFLDFGIAIKKYECDILELWNKEKKSSSEAFRDLRQTTPPLKYSRLQVPTTPQKMVRHIDFQSFIKHRKTKPNMDLKSLPNKSMRYTPSISSSGSDDSTVDEFCRGCQVKEDTNREFVDVSPRKHNVDQMELDAVESMLSKATPPSSEEDPGSLISTNIDLPHINNIHTEYSWDMDMGETEIDKFDIQTPIVIHIDSPIKKSSSSKKARYDHKSPVPQHSNHQSLPKMGTGQTSRHILNNFGFDLQSFYDHLNGPTLDQHYEQWLEKVKQALETPGSDRHGLLNTHLEKILKVSQKIKTRPSDNSLMKKFVEIMRIFKDNH</sequence>
<feature type="compositionally biased region" description="Basic residues" evidence="1">
    <location>
        <begin position="228"/>
        <end position="242"/>
    </location>
</feature>
<name>A0A9P5N903_GYMJU</name>
<keyword evidence="3" id="KW-1185">Reference proteome</keyword>
<organism evidence="2 3">
    <name type="scientific">Gymnopilus junonius</name>
    <name type="common">Spectacular rustgill mushroom</name>
    <name type="synonym">Gymnopilus spectabilis subsp. junonius</name>
    <dbReference type="NCBI Taxonomy" id="109634"/>
    <lineage>
        <taxon>Eukaryota</taxon>
        <taxon>Fungi</taxon>
        <taxon>Dikarya</taxon>
        <taxon>Basidiomycota</taxon>
        <taxon>Agaricomycotina</taxon>
        <taxon>Agaricomycetes</taxon>
        <taxon>Agaricomycetidae</taxon>
        <taxon>Agaricales</taxon>
        <taxon>Agaricineae</taxon>
        <taxon>Hymenogastraceae</taxon>
        <taxon>Gymnopilus</taxon>
    </lineage>
</organism>
<reference evidence="2" key="1">
    <citation type="submission" date="2020-11" db="EMBL/GenBank/DDBJ databases">
        <authorList>
            <consortium name="DOE Joint Genome Institute"/>
            <person name="Ahrendt S."/>
            <person name="Riley R."/>
            <person name="Andreopoulos W."/>
            <person name="LaButti K."/>
            <person name="Pangilinan J."/>
            <person name="Ruiz-duenas F.J."/>
            <person name="Barrasa J.M."/>
            <person name="Sanchez-Garcia M."/>
            <person name="Camarero S."/>
            <person name="Miyauchi S."/>
            <person name="Serrano A."/>
            <person name="Linde D."/>
            <person name="Babiker R."/>
            <person name="Drula E."/>
            <person name="Ayuso-Fernandez I."/>
            <person name="Pacheco R."/>
            <person name="Padilla G."/>
            <person name="Ferreira P."/>
            <person name="Barriuso J."/>
            <person name="Kellner H."/>
            <person name="Castanera R."/>
            <person name="Alfaro M."/>
            <person name="Ramirez L."/>
            <person name="Pisabarro A.G."/>
            <person name="Kuo A."/>
            <person name="Tritt A."/>
            <person name="Lipzen A."/>
            <person name="He G."/>
            <person name="Yan M."/>
            <person name="Ng V."/>
            <person name="Cullen D."/>
            <person name="Martin F."/>
            <person name="Rosso M.-N."/>
            <person name="Henrissat B."/>
            <person name="Hibbett D."/>
            <person name="Martinez A.T."/>
            <person name="Grigoriev I.V."/>
        </authorList>
    </citation>
    <scope>NUCLEOTIDE SEQUENCE</scope>
    <source>
        <strain evidence="2">AH 44721</strain>
    </source>
</reference>
<feature type="region of interest" description="Disordered" evidence="1">
    <location>
        <begin position="163"/>
        <end position="257"/>
    </location>
</feature>
<evidence type="ECO:0000313" key="2">
    <source>
        <dbReference type="EMBL" id="KAF8868680.1"/>
    </source>
</evidence>
<evidence type="ECO:0000256" key="1">
    <source>
        <dbReference type="SAM" id="MobiDB-lite"/>
    </source>
</evidence>
<dbReference type="OrthoDB" id="10658592at2759"/>
<feature type="compositionally biased region" description="Basic and acidic residues" evidence="1">
    <location>
        <begin position="173"/>
        <end position="186"/>
    </location>
</feature>
<comment type="caution">
    <text evidence="2">The sequence shown here is derived from an EMBL/GenBank/DDBJ whole genome shotgun (WGS) entry which is preliminary data.</text>
</comment>
<evidence type="ECO:0000313" key="3">
    <source>
        <dbReference type="Proteomes" id="UP000724874"/>
    </source>
</evidence>
<accession>A0A9P5N903</accession>
<proteinExistence type="predicted"/>
<dbReference type="AlphaFoldDB" id="A0A9P5N903"/>
<feature type="region of interest" description="Disordered" evidence="1">
    <location>
        <begin position="350"/>
        <end position="374"/>
    </location>
</feature>